<keyword evidence="3" id="KW-1185">Reference proteome</keyword>
<dbReference type="GO" id="GO:0004672">
    <property type="term" value="F:protein kinase activity"/>
    <property type="evidence" value="ECO:0007669"/>
    <property type="project" value="InterPro"/>
</dbReference>
<dbReference type="GO" id="GO:0005524">
    <property type="term" value="F:ATP binding"/>
    <property type="evidence" value="ECO:0007669"/>
    <property type="project" value="InterPro"/>
</dbReference>
<dbReference type="Proteomes" id="UP001153678">
    <property type="component" value="Unassembled WGS sequence"/>
</dbReference>
<dbReference type="SUPFAM" id="SSF56112">
    <property type="entry name" value="Protein kinase-like (PK-like)"/>
    <property type="match status" value="1"/>
</dbReference>
<dbReference type="AlphaFoldDB" id="A0A9W4WXL5"/>
<dbReference type="SMART" id="SM00220">
    <property type="entry name" value="S_TKc"/>
    <property type="match status" value="1"/>
</dbReference>
<proteinExistence type="predicted"/>
<name>A0A9W4WXL5_9GLOM</name>
<dbReference type="PANTHER" id="PTHR37171:SF1">
    <property type="entry name" value="SERINE_THREONINE-PROTEIN KINASE YRZF-RELATED"/>
    <property type="match status" value="1"/>
</dbReference>
<dbReference type="PROSITE" id="PS00018">
    <property type="entry name" value="EF_HAND_1"/>
    <property type="match status" value="1"/>
</dbReference>
<dbReference type="Gene3D" id="1.10.510.10">
    <property type="entry name" value="Transferase(Phosphotransferase) domain 1"/>
    <property type="match status" value="1"/>
</dbReference>
<dbReference type="InterPro" id="IPR052396">
    <property type="entry name" value="Meiotic_Drive_Suppr_Kinase"/>
</dbReference>
<feature type="domain" description="Protein kinase" evidence="1">
    <location>
        <begin position="399"/>
        <end position="637"/>
    </location>
</feature>
<dbReference type="EMBL" id="CAMKVN010000784">
    <property type="protein sequence ID" value="CAI2171132.1"/>
    <property type="molecule type" value="Genomic_DNA"/>
</dbReference>
<gene>
    <name evidence="2" type="ORF">FWILDA_LOCUS4927</name>
</gene>
<evidence type="ECO:0000313" key="3">
    <source>
        <dbReference type="Proteomes" id="UP001153678"/>
    </source>
</evidence>
<dbReference type="InterPro" id="IPR011009">
    <property type="entry name" value="Kinase-like_dom_sf"/>
</dbReference>
<evidence type="ECO:0000259" key="1">
    <source>
        <dbReference type="SMART" id="SM00220"/>
    </source>
</evidence>
<dbReference type="Pfam" id="PF00069">
    <property type="entry name" value="Pkinase"/>
    <property type="match status" value="1"/>
</dbReference>
<sequence length="787" mass="92084">MIKFKCILPQEGHILEIEITSIIKYLCDIEKYIKEKYKQHYSQNTFPHPYTLLTVRKADESDGDAVIFDSSLKFQDAIGTFGEDLVLIYYTKCNEDALLSVKLPIQNYPKTNPKEPYIESIYGLPPEIVEPWLDFYEHLPQQESFSRYPNRSINLSSFSQSTITYRDDAINVIESNILKILNKLYSKNYYLSFDSSHYDWSETDNITSSYNFKGSPDWSFRNYDNDDTILVISAATKWEMDINEEEGNLALIYNDGISRIKKGTASNLTRSLVTQINRIFTYLSLNGLQYGVLTTYENTWFLTRPKKNPKQLLISKSFSPNDKRPTLLKTFASFLHMISNDPSSPINMPDFSISPQILTINNKERIQISKLLQFLARFIIKIISKILPNYSICSTKRLKINEKCLGSARIGSVFISSYKDETIALKLCDISKHHELLDEMRKEVEFYQRMKDIQGNYIPKLICNGYILNGMFFVIGTSYTLDEIHAHDIIHGDIKPENILKFDKPNGQRVIRIIDFGFSKISSDEKEKEEEKEFLRSKSSNSKTVSRSIKVNGHYAPKQISPWKDFDDDCEKVLNIEEYKKIFDRNIEKPIIAFEESSKVKEEKDLYDLFEQAVNLCLKEFLSQLGDSFEVLPEKILPKSTFTPDYTVSRGKNEGFLLPIEVKLEHKFENMIPEIHTLYNEQIVNYKSRNRKKFNKPDIVPLILQTYKYMLHEEFFYGILTTYDSTWVLKFEVDEENLDVEKVFISRRIDKNELVKRLICVLLFVFQDEKRERKFNFMLEGCKRLKV</sequence>
<dbReference type="OrthoDB" id="2156052at2759"/>
<evidence type="ECO:0000313" key="2">
    <source>
        <dbReference type="EMBL" id="CAI2171132.1"/>
    </source>
</evidence>
<accession>A0A9W4WXL5</accession>
<organism evidence="2 3">
    <name type="scientific">Funneliformis geosporum</name>
    <dbReference type="NCBI Taxonomy" id="1117311"/>
    <lineage>
        <taxon>Eukaryota</taxon>
        <taxon>Fungi</taxon>
        <taxon>Fungi incertae sedis</taxon>
        <taxon>Mucoromycota</taxon>
        <taxon>Glomeromycotina</taxon>
        <taxon>Glomeromycetes</taxon>
        <taxon>Glomerales</taxon>
        <taxon>Glomeraceae</taxon>
        <taxon>Funneliformis</taxon>
    </lineage>
</organism>
<reference evidence="2" key="1">
    <citation type="submission" date="2022-08" db="EMBL/GenBank/DDBJ databases">
        <authorList>
            <person name="Kallberg Y."/>
            <person name="Tangrot J."/>
            <person name="Rosling A."/>
        </authorList>
    </citation>
    <scope>NUCLEOTIDE SEQUENCE</scope>
    <source>
        <strain evidence="2">Wild A</strain>
    </source>
</reference>
<comment type="caution">
    <text evidence="2">The sequence shown here is derived from an EMBL/GenBank/DDBJ whole genome shotgun (WGS) entry which is preliminary data.</text>
</comment>
<dbReference type="PANTHER" id="PTHR37171">
    <property type="entry name" value="SERINE/THREONINE-PROTEIN KINASE YRZF-RELATED"/>
    <property type="match status" value="1"/>
</dbReference>
<dbReference type="InterPro" id="IPR000719">
    <property type="entry name" value="Prot_kinase_dom"/>
</dbReference>
<dbReference type="InterPro" id="IPR018247">
    <property type="entry name" value="EF_Hand_1_Ca_BS"/>
</dbReference>
<protein>
    <submittedName>
        <fullName evidence="2">13869_t:CDS:1</fullName>
    </submittedName>
</protein>